<dbReference type="GO" id="GO:0030632">
    <property type="term" value="P:D-alanine biosynthetic process"/>
    <property type="evidence" value="ECO:0007669"/>
    <property type="project" value="UniProtKB-UniRule"/>
</dbReference>
<dbReference type="NCBIfam" id="TIGR00492">
    <property type="entry name" value="alr"/>
    <property type="match status" value="1"/>
</dbReference>
<evidence type="ECO:0000256" key="4">
    <source>
        <dbReference type="HAMAP-Rule" id="MF_01201"/>
    </source>
</evidence>
<feature type="active site" description="Proton acceptor; specific for L-alanine" evidence="4">
    <location>
        <position position="266"/>
    </location>
</feature>
<dbReference type="NCBIfam" id="NF033131">
    <property type="entry name" value="vanT-G-Cterm"/>
    <property type="match status" value="1"/>
</dbReference>
<feature type="domain" description="Alanine racemase C-terminal" evidence="7">
    <location>
        <begin position="245"/>
        <end position="373"/>
    </location>
</feature>
<dbReference type="InterPro" id="IPR009006">
    <property type="entry name" value="Ala_racemase/Decarboxylase_C"/>
</dbReference>
<comment type="catalytic activity">
    <reaction evidence="4">
        <text>L-alanine = D-alanine</text>
        <dbReference type="Rhea" id="RHEA:20249"/>
        <dbReference type="ChEBI" id="CHEBI:57416"/>
        <dbReference type="ChEBI" id="CHEBI:57972"/>
        <dbReference type="EC" id="5.1.1.1"/>
    </reaction>
</comment>
<evidence type="ECO:0000256" key="5">
    <source>
        <dbReference type="PIRSR" id="PIRSR600821-50"/>
    </source>
</evidence>
<feature type="active site" description="Proton acceptor; specific for D-alanine" evidence="4">
    <location>
        <position position="40"/>
    </location>
</feature>
<dbReference type="GO" id="GO:0030170">
    <property type="term" value="F:pyridoxal phosphate binding"/>
    <property type="evidence" value="ECO:0007669"/>
    <property type="project" value="UniProtKB-UniRule"/>
</dbReference>
<dbReference type="SMART" id="SM01005">
    <property type="entry name" value="Ala_racemase_C"/>
    <property type="match status" value="1"/>
</dbReference>
<dbReference type="SUPFAM" id="SSF50621">
    <property type="entry name" value="Alanine racemase C-terminal domain-like"/>
    <property type="match status" value="1"/>
</dbReference>
<dbReference type="FunFam" id="3.20.20.10:FF:000002">
    <property type="entry name" value="Alanine racemase"/>
    <property type="match status" value="1"/>
</dbReference>
<feature type="modified residue" description="N6-(pyridoxal phosphate)lysine" evidence="4 5">
    <location>
        <position position="40"/>
    </location>
</feature>
<dbReference type="Pfam" id="PF00842">
    <property type="entry name" value="Ala_racemase_C"/>
    <property type="match status" value="1"/>
</dbReference>
<sequence length="381" mass="42725">MVSISTSRSWVEIDLDALSHNVNYLSSLLKPKTKFMAVVKADGYGHGLITIARHCQRIGITAYAVATIDEGIKLRKAGISGEILILGFTHPIRAFELYKYHLIQSIIDSKYACELSWCGFDIDVHVKIDSGMHRLGFDVNDIGSIEELYEYNNLHIKGYFTHLCVCDSNKRSDISFTKSQINSFNRLINKLKKYNDVGKIHIQSSYGLINYPEIDCDYARIGILMYGIKSSHSDYLKIKLDLSPVLSIKSRIATIHHLVKGTKIGYGLTYQVTKDSIVATIPIGYGDGIPRQLSSNGYVLVKGQKCPIIGRICMDQMLVDVSRVKNLTSNEVVTIVGKDGNNEIRIEQLALAADTISNEILCRIKKRLPRIYKGANYIKIK</sequence>
<dbReference type="PANTHER" id="PTHR30511">
    <property type="entry name" value="ALANINE RACEMASE"/>
    <property type="match status" value="1"/>
</dbReference>
<comment type="cofactor">
    <cofactor evidence="1 4 5">
        <name>pyridoxal 5'-phosphate</name>
        <dbReference type="ChEBI" id="CHEBI:597326"/>
    </cofactor>
</comment>
<accession>A0A829ZB91</accession>
<dbReference type="EC" id="5.1.1.1" evidence="4"/>
<dbReference type="RefSeq" id="WP_172472120.1">
    <property type="nucleotide sequence ID" value="NZ_BLMI01000068.1"/>
</dbReference>
<dbReference type="InterPro" id="IPR001608">
    <property type="entry name" value="Ala_racemase_N"/>
</dbReference>
<evidence type="ECO:0000256" key="2">
    <source>
        <dbReference type="ARBA" id="ARBA00022898"/>
    </source>
</evidence>
<dbReference type="PANTHER" id="PTHR30511:SF0">
    <property type="entry name" value="ALANINE RACEMASE, CATABOLIC-RELATED"/>
    <property type="match status" value="1"/>
</dbReference>
<dbReference type="Gene3D" id="2.40.37.10">
    <property type="entry name" value="Lyase, Ornithine Decarboxylase, Chain A, domain 1"/>
    <property type="match status" value="1"/>
</dbReference>
<dbReference type="UniPathway" id="UPA00042">
    <property type="reaction ID" value="UER00497"/>
</dbReference>
<dbReference type="InterPro" id="IPR000821">
    <property type="entry name" value="Ala_racemase"/>
</dbReference>
<keyword evidence="3 4" id="KW-0413">Isomerase</keyword>
<comment type="pathway">
    <text evidence="4">Amino-acid biosynthesis; D-alanine biosynthesis; D-alanine from L-alanine: step 1/1.</text>
</comment>
<dbReference type="Pfam" id="PF01168">
    <property type="entry name" value="Ala_racemase_N"/>
    <property type="match status" value="1"/>
</dbReference>
<dbReference type="AlphaFoldDB" id="A0A829ZB91"/>
<dbReference type="SUPFAM" id="SSF51419">
    <property type="entry name" value="PLP-binding barrel"/>
    <property type="match status" value="1"/>
</dbReference>
<dbReference type="PROSITE" id="PS00395">
    <property type="entry name" value="ALANINE_RACEMASE"/>
    <property type="match status" value="1"/>
</dbReference>
<dbReference type="EMBL" id="BLMI01000068">
    <property type="protein sequence ID" value="GFI40658.1"/>
    <property type="molecule type" value="Genomic_DNA"/>
</dbReference>
<dbReference type="Gene3D" id="3.20.20.10">
    <property type="entry name" value="Alanine racemase"/>
    <property type="match status" value="1"/>
</dbReference>
<keyword evidence="2 4" id="KW-0663">Pyridoxal phosphate</keyword>
<dbReference type="InterPro" id="IPR029066">
    <property type="entry name" value="PLP-binding_barrel"/>
</dbReference>
<dbReference type="HAMAP" id="MF_01201">
    <property type="entry name" value="Ala_racemase"/>
    <property type="match status" value="1"/>
</dbReference>
<evidence type="ECO:0000256" key="1">
    <source>
        <dbReference type="ARBA" id="ARBA00001933"/>
    </source>
</evidence>
<evidence type="ECO:0000313" key="9">
    <source>
        <dbReference type="Proteomes" id="UP000490821"/>
    </source>
</evidence>
<dbReference type="InterPro" id="IPR011079">
    <property type="entry name" value="Ala_racemase_C"/>
</dbReference>
<comment type="similarity">
    <text evidence="4">Belongs to the alanine racemase family.</text>
</comment>
<reference evidence="8 9" key="1">
    <citation type="journal article" date="2020" name="Microbiome">
        <title>Single-cell genomics of uncultured bacteria reveals dietary fiber responders in the mouse gut microbiota.</title>
        <authorList>
            <person name="Chijiiwa R."/>
            <person name="Hosokawa M."/>
            <person name="Kogawa M."/>
            <person name="Nishikawa Y."/>
            <person name="Ide K."/>
            <person name="Sakanashi C."/>
            <person name="Takahashi K."/>
            <person name="Takeyama H."/>
        </authorList>
    </citation>
    <scope>NUCLEOTIDE SEQUENCE [LARGE SCALE GENOMIC DNA]</scope>
    <source>
        <strain evidence="8">IMSAGC_017</strain>
    </source>
</reference>
<dbReference type="PRINTS" id="PR00992">
    <property type="entry name" value="ALARACEMASE"/>
</dbReference>
<comment type="function">
    <text evidence="4">Catalyzes the interconversion of L-alanine and D-alanine. May also act on other amino acids.</text>
</comment>
<evidence type="ECO:0000256" key="6">
    <source>
        <dbReference type="PIRSR" id="PIRSR600821-52"/>
    </source>
</evidence>
<dbReference type="InterPro" id="IPR020622">
    <property type="entry name" value="Ala_racemase_pyridoxalP-BS"/>
</dbReference>
<gene>
    <name evidence="8" type="primary">vanT</name>
    <name evidence="8" type="ORF">IMSAGC017_00693</name>
</gene>
<evidence type="ECO:0000313" key="8">
    <source>
        <dbReference type="EMBL" id="GFI40658.1"/>
    </source>
</evidence>
<proteinExistence type="inferred from homology"/>
<name>A0A829ZB91_9FIRM</name>
<feature type="binding site" evidence="4 6">
    <location>
        <position position="314"/>
    </location>
    <ligand>
        <name>substrate</name>
    </ligand>
</feature>
<organism evidence="8 9">
    <name type="scientific">Thomasclavelia cocleata</name>
    <dbReference type="NCBI Taxonomy" id="69824"/>
    <lineage>
        <taxon>Bacteria</taxon>
        <taxon>Bacillati</taxon>
        <taxon>Bacillota</taxon>
        <taxon>Erysipelotrichia</taxon>
        <taxon>Erysipelotrichales</taxon>
        <taxon>Coprobacillaceae</taxon>
        <taxon>Thomasclavelia</taxon>
    </lineage>
</organism>
<protein>
    <recommendedName>
        <fullName evidence="4">Alanine racemase</fullName>
        <ecNumber evidence="4">5.1.1.1</ecNumber>
    </recommendedName>
</protein>
<evidence type="ECO:0000256" key="3">
    <source>
        <dbReference type="ARBA" id="ARBA00023235"/>
    </source>
</evidence>
<dbReference type="GO" id="GO:0008784">
    <property type="term" value="F:alanine racemase activity"/>
    <property type="evidence" value="ECO:0007669"/>
    <property type="project" value="UniProtKB-UniRule"/>
</dbReference>
<evidence type="ECO:0000259" key="7">
    <source>
        <dbReference type="SMART" id="SM01005"/>
    </source>
</evidence>
<comment type="caution">
    <text evidence="8">The sequence shown here is derived from an EMBL/GenBank/DDBJ whole genome shotgun (WGS) entry which is preliminary data.</text>
</comment>
<dbReference type="GO" id="GO:0005829">
    <property type="term" value="C:cytosol"/>
    <property type="evidence" value="ECO:0007669"/>
    <property type="project" value="TreeGrafter"/>
</dbReference>
<feature type="binding site" evidence="4 6">
    <location>
        <position position="134"/>
    </location>
    <ligand>
        <name>substrate</name>
    </ligand>
</feature>
<dbReference type="Proteomes" id="UP000490821">
    <property type="component" value="Unassembled WGS sequence"/>
</dbReference>